<dbReference type="STRING" id="28189.CCYN74_110009"/>
<keyword evidence="10" id="KW-0943">RNA-mediated gene silencing</keyword>
<dbReference type="PANTHER" id="PTHR21404">
    <property type="entry name" value="HEN1"/>
    <property type="match status" value="1"/>
</dbReference>
<evidence type="ECO:0000313" key="15">
    <source>
        <dbReference type="Proteomes" id="UP000038055"/>
    </source>
</evidence>
<evidence type="ECO:0000256" key="1">
    <source>
        <dbReference type="ARBA" id="ARBA00001946"/>
    </source>
</evidence>
<dbReference type="EC" id="2.1.1.386" evidence="11"/>
<feature type="domain" description="Hen1-like N-terminal" evidence="13">
    <location>
        <begin position="2"/>
        <end position="235"/>
    </location>
</feature>
<evidence type="ECO:0000259" key="13">
    <source>
        <dbReference type="Pfam" id="PF22032"/>
    </source>
</evidence>
<keyword evidence="7" id="KW-0479">Metal-binding</keyword>
<proteinExistence type="inferred from homology"/>
<evidence type="ECO:0000256" key="6">
    <source>
        <dbReference type="ARBA" id="ARBA00022691"/>
    </source>
</evidence>
<evidence type="ECO:0000256" key="11">
    <source>
        <dbReference type="ARBA" id="ARBA00035025"/>
    </source>
</evidence>
<dbReference type="InterPro" id="IPR053890">
    <property type="entry name" value="Hen1-like_N"/>
</dbReference>
<dbReference type="GO" id="GO:0090486">
    <property type="term" value="F:small RNA 2'-O-methyltransferase activity"/>
    <property type="evidence" value="ECO:0007669"/>
    <property type="project" value="UniProtKB-EC"/>
</dbReference>
<evidence type="ECO:0000256" key="2">
    <source>
        <dbReference type="ARBA" id="ARBA00009026"/>
    </source>
</evidence>
<dbReference type="InterPro" id="IPR029063">
    <property type="entry name" value="SAM-dependent_MTases_sf"/>
</dbReference>
<sequence>MIIQIQSQNPKLLDILNKNPQTDFGIYAKSLRNGQIIGNVLSPNRYDVIFQDTRYSYLPEESNQIDFQSYCSPLVILHICNELFKDLLQEREIYYKQTIKWLNQNKQEVDTEECTIEVKNMYINSSWYKHGIFLMEKYFKNVKVTPLIGNNVSLFIQGKNAFEAFNLLNFIAVIVHITNEYGEFTYIDDSFAQKYARILTNIDNVPYFVFYLFIKKAVKSERQFAEIKPVFGNYFRKQNIEIEFQFADTHGSRMDFAINQFGFDFPILDVGCGELKYYRRFMRKSYDYNHPYFAIDTDSEVQKIAENFKEKYNADNLFFINNLSDFKYDKPVNILLTEVIEHNTPQEAECLVKQCLSFNFNKLIITTPNSKFNVHYFENEENMRHSDHHFEWNKSEFENFVKKCLENKNCQYTFYDIGDKINGICPTQAVVIENDNRKIK</sequence>
<dbReference type="Pfam" id="PF22032">
    <property type="entry name" value="Hen1_N"/>
    <property type="match status" value="1"/>
</dbReference>
<evidence type="ECO:0000256" key="7">
    <source>
        <dbReference type="ARBA" id="ARBA00022723"/>
    </source>
</evidence>
<dbReference type="PANTHER" id="PTHR21404:SF3">
    <property type="entry name" value="SMALL RNA 2'-O-METHYLTRANSFERASE"/>
    <property type="match status" value="1"/>
</dbReference>
<dbReference type="Proteomes" id="UP000038055">
    <property type="component" value="Unassembled WGS sequence"/>
</dbReference>
<reference evidence="15" key="1">
    <citation type="submission" date="2015-01" db="EMBL/GenBank/DDBJ databases">
        <authorList>
            <person name="MANFREDI Pablo"/>
        </authorList>
    </citation>
    <scope>NUCLEOTIDE SEQUENCE [LARGE SCALE GENOMIC DNA]</scope>
    <source>
        <strain evidence="15">Ccyn2B</strain>
    </source>
</reference>
<organism evidence="14 15">
    <name type="scientific">Capnocytophaga cynodegmi</name>
    <dbReference type="NCBI Taxonomy" id="28189"/>
    <lineage>
        <taxon>Bacteria</taxon>
        <taxon>Pseudomonadati</taxon>
        <taxon>Bacteroidota</taxon>
        <taxon>Flavobacteriia</taxon>
        <taxon>Flavobacteriales</taxon>
        <taxon>Flavobacteriaceae</taxon>
        <taxon>Capnocytophaga</taxon>
    </lineage>
</organism>
<dbReference type="GO" id="GO:0005737">
    <property type="term" value="C:cytoplasm"/>
    <property type="evidence" value="ECO:0007669"/>
    <property type="project" value="TreeGrafter"/>
</dbReference>
<comment type="similarity">
    <text evidence="2">Belongs to the methyltransferase superfamily. HEN1 family.</text>
</comment>
<dbReference type="eggNOG" id="COG2227">
    <property type="taxonomic scope" value="Bacteria"/>
</dbReference>
<keyword evidence="4" id="KW-0489">Methyltransferase</keyword>
<evidence type="ECO:0000256" key="10">
    <source>
        <dbReference type="ARBA" id="ARBA00023158"/>
    </source>
</evidence>
<evidence type="ECO:0000256" key="4">
    <source>
        <dbReference type="ARBA" id="ARBA00022603"/>
    </source>
</evidence>
<comment type="cofactor">
    <cofactor evidence="1">
        <name>Mg(2+)</name>
        <dbReference type="ChEBI" id="CHEBI:18420"/>
    </cofactor>
</comment>
<name>A0A0B7H041_9FLAO</name>
<keyword evidence="5" id="KW-0808">Transferase</keyword>
<accession>A0A0B7H041</accession>
<dbReference type="GO" id="GO:0001510">
    <property type="term" value="P:RNA methylation"/>
    <property type="evidence" value="ECO:0007669"/>
    <property type="project" value="InterPro"/>
</dbReference>
<gene>
    <name evidence="14" type="ORF">CCYN2B_120062</name>
</gene>
<keyword evidence="6" id="KW-0949">S-adenosyl-L-methionine</keyword>
<comment type="catalytic activity">
    <reaction evidence="12">
        <text>small RNA 3'-end nucleotide + S-adenosyl-L-methionine = small RNA 3'-end 2'-O-methylnucleotide + S-adenosyl-L-homocysteine + H(+)</text>
        <dbReference type="Rhea" id="RHEA:37887"/>
        <dbReference type="Rhea" id="RHEA-COMP:10415"/>
        <dbReference type="Rhea" id="RHEA-COMP:10416"/>
        <dbReference type="ChEBI" id="CHEBI:15378"/>
        <dbReference type="ChEBI" id="CHEBI:57856"/>
        <dbReference type="ChEBI" id="CHEBI:59789"/>
        <dbReference type="ChEBI" id="CHEBI:74896"/>
        <dbReference type="ChEBI" id="CHEBI:74898"/>
        <dbReference type="EC" id="2.1.1.386"/>
    </reaction>
</comment>
<evidence type="ECO:0000256" key="8">
    <source>
        <dbReference type="ARBA" id="ARBA00022842"/>
    </source>
</evidence>
<keyword evidence="15" id="KW-1185">Reference proteome</keyword>
<keyword evidence="9" id="KW-0694">RNA-binding</keyword>
<protein>
    <recommendedName>
        <fullName evidence="3">Small RNA 2'-O-methyltransferase</fullName>
        <ecNumber evidence="11">2.1.1.386</ecNumber>
    </recommendedName>
</protein>
<dbReference type="RefSeq" id="WP_041990189.1">
    <property type="nucleotide sequence ID" value="NZ_CDOD01000004.1"/>
</dbReference>
<dbReference type="AlphaFoldDB" id="A0A0B7H041"/>
<dbReference type="Gene3D" id="3.40.50.150">
    <property type="entry name" value="Vaccinia Virus protein VP39"/>
    <property type="match status" value="1"/>
</dbReference>
<evidence type="ECO:0000256" key="3">
    <source>
        <dbReference type="ARBA" id="ARBA00021330"/>
    </source>
</evidence>
<dbReference type="GO" id="GO:0003723">
    <property type="term" value="F:RNA binding"/>
    <property type="evidence" value="ECO:0007669"/>
    <property type="project" value="UniProtKB-KW"/>
</dbReference>
<dbReference type="GO" id="GO:0046872">
    <property type="term" value="F:metal ion binding"/>
    <property type="evidence" value="ECO:0007669"/>
    <property type="project" value="UniProtKB-KW"/>
</dbReference>
<keyword evidence="8" id="KW-0460">Magnesium</keyword>
<dbReference type="InterPro" id="IPR026610">
    <property type="entry name" value="Hen1"/>
</dbReference>
<evidence type="ECO:0000256" key="9">
    <source>
        <dbReference type="ARBA" id="ARBA00022884"/>
    </source>
</evidence>
<evidence type="ECO:0000256" key="5">
    <source>
        <dbReference type="ARBA" id="ARBA00022679"/>
    </source>
</evidence>
<dbReference type="GO" id="GO:0030422">
    <property type="term" value="P:siRNA processing"/>
    <property type="evidence" value="ECO:0007669"/>
    <property type="project" value="TreeGrafter"/>
</dbReference>
<evidence type="ECO:0000256" key="12">
    <source>
        <dbReference type="ARBA" id="ARBA00048418"/>
    </source>
</evidence>
<dbReference type="EMBL" id="CDOD01000004">
    <property type="protein sequence ID" value="CEN32740.1"/>
    <property type="molecule type" value="Genomic_DNA"/>
</dbReference>
<evidence type="ECO:0000313" key="14">
    <source>
        <dbReference type="EMBL" id="CEN32740.1"/>
    </source>
</evidence>